<dbReference type="Proteomes" id="UP000298663">
    <property type="component" value="Unassembled WGS sequence"/>
</dbReference>
<comment type="caution">
    <text evidence="2">The sequence shown here is derived from an EMBL/GenBank/DDBJ whole genome shotgun (WGS) entry which is preliminary data.</text>
</comment>
<reference evidence="2 3" key="1">
    <citation type="journal article" date="2015" name="Genome Biol.">
        <title>Comparative genomics of Steinernema reveals deeply conserved gene regulatory networks.</title>
        <authorList>
            <person name="Dillman A.R."/>
            <person name="Macchietto M."/>
            <person name="Porter C.F."/>
            <person name="Rogers A."/>
            <person name="Williams B."/>
            <person name="Antoshechkin I."/>
            <person name="Lee M.M."/>
            <person name="Goodwin Z."/>
            <person name="Lu X."/>
            <person name="Lewis E.E."/>
            <person name="Goodrich-Blair H."/>
            <person name="Stock S.P."/>
            <person name="Adams B.J."/>
            <person name="Sternberg P.W."/>
            <person name="Mortazavi A."/>
        </authorList>
    </citation>
    <scope>NUCLEOTIDE SEQUENCE [LARGE SCALE GENOMIC DNA]</scope>
    <source>
        <strain evidence="2 3">ALL</strain>
    </source>
</reference>
<name>A0A4U5PJM0_STECR</name>
<proteinExistence type="predicted"/>
<dbReference type="EMBL" id="AZBU02000002">
    <property type="protein sequence ID" value="TKR96676.1"/>
    <property type="molecule type" value="Genomic_DNA"/>
</dbReference>
<feature type="region of interest" description="Disordered" evidence="1">
    <location>
        <begin position="51"/>
        <end position="79"/>
    </location>
</feature>
<dbReference type="AlphaFoldDB" id="A0A4U5PJM0"/>
<sequence length="79" mass="8701">MPTSNRNSTSTLVVLMAPTSSTPRKPTRSFCWPRAPSPLCRTPRTSSWCLRVPTPNAPSSSTPRTQERRPSSVASRLDC</sequence>
<evidence type="ECO:0000313" key="2">
    <source>
        <dbReference type="EMBL" id="TKR96676.1"/>
    </source>
</evidence>
<reference evidence="2 3" key="2">
    <citation type="journal article" date="2019" name="G3 (Bethesda)">
        <title>Hybrid Assembly of the Genome of the Entomopathogenic Nematode Steinernema carpocapsae Identifies the X-Chromosome.</title>
        <authorList>
            <person name="Serra L."/>
            <person name="Macchietto M."/>
            <person name="Macias-Munoz A."/>
            <person name="McGill C.J."/>
            <person name="Rodriguez I.M."/>
            <person name="Rodriguez B."/>
            <person name="Murad R."/>
            <person name="Mortazavi A."/>
        </authorList>
    </citation>
    <scope>NUCLEOTIDE SEQUENCE [LARGE SCALE GENOMIC DNA]</scope>
    <source>
        <strain evidence="2 3">ALL</strain>
    </source>
</reference>
<keyword evidence="3" id="KW-1185">Reference proteome</keyword>
<protein>
    <submittedName>
        <fullName evidence="2">Uncharacterized protein</fullName>
    </submittedName>
</protein>
<evidence type="ECO:0000313" key="3">
    <source>
        <dbReference type="Proteomes" id="UP000298663"/>
    </source>
</evidence>
<evidence type="ECO:0000256" key="1">
    <source>
        <dbReference type="SAM" id="MobiDB-lite"/>
    </source>
</evidence>
<accession>A0A4U5PJM0</accession>
<gene>
    <name evidence="2" type="ORF">L596_010660</name>
</gene>
<organism evidence="2 3">
    <name type="scientific">Steinernema carpocapsae</name>
    <name type="common">Entomopathogenic nematode</name>
    <dbReference type="NCBI Taxonomy" id="34508"/>
    <lineage>
        <taxon>Eukaryota</taxon>
        <taxon>Metazoa</taxon>
        <taxon>Ecdysozoa</taxon>
        <taxon>Nematoda</taxon>
        <taxon>Chromadorea</taxon>
        <taxon>Rhabditida</taxon>
        <taxon>Tylenchina</taxon>
        <taxon>Panagrolaimomorpha</taxon>
        <taxon>Strongyloidoidea</taxon>
        <taxon>Steinernematidae</taxon>
        <taxon>Steinernema</taxon>
    </lineage>
</organism>